<name>A0A0V0SM32_9BILA</name>
<comment type="caution">
    <text evidence="2">The sequence shown here is derived from an EMBL/GenBank/DDBJ whole genome shotgun (WGS) entry which is preliminary data.</text>
</comment>
<evidence type="ECO:0000313" key="3">
    <source>
        <dbReference type="Proteomes" id="UP000054630"/>
    </source>
</evidence>
<evidence type="ECO:0000256" key="1">
    <source>
        <dbReference type="SAM" id="Phobius"/>
    </source>
</evidence>
<gene>
    <name evidence="2" type="ORF">T07_4213</name>
</gene>
<keyword evidence="1" id="KW-1133">Transmembrane helix</keyword>
<proteinExistence type="predicted"/>
<keyword evidence="1" id="KW-0472">Membrane</keyword>
<dbReference type="Proteomes" id="UP000054630">
    <property type="component" value="Unassembled WGS sequence"/>
</dbReference>
<protein>
    <submittedName>
        <fullName evidence="2">Uncharacterized protein</fullName>
    </submittedName>
</protein>
<reference evidence="2 3" key="1">
    <citation type="submission" date="2015-01" db="EMBL/GenBank/DDBJ databases">
        <title>Evolution of Trichinella species and genotypes.</title>
        <authorList>
            <person name="Korhonen P.K."/>
            <person name="Edoardo P."/>
            <person name="Giuseppe L.R."/>
            <person name="Gasser R.B."/>
        </authorList>
    </citation>
    <scope>NUCLEOTIDE SEQUENCE [LARGE SCALE GENOMIC DNA]</scope>
    <source>
        <strain evidence="2">ISS37</strain>
    </source>
</reference>
<dbReference type="AlphaFoldDB" id="A0A0V0SM32"/>
<dbReference type="EMBL" id="JYDL01000001">
    <property type="protein sequence ID" value="KRX28015.1"/>
    <property type="molecule type" value="Genomic_DNA"/>
</dbReference>
<feature type="transmembrane region" description="Helical" evidence="1">
    <location>
        <begin position="67"/>
        <end position="85"/>
    </location>
</feature>
<keyword evidence="1" id="KW-0812">Transmembrane</keyword>
<sequence>MSELVGLDKRLCHSNAKSVKFASLTMFGTGSYTQTGYGIPRTRLLFIQLCFRMQARPLGKTTEATPAFSFAFFSSTTVVVVVVVVNSNIR</sequence>
<evidence type="ECO:0000313" key="2">
    <source>
        <dbReference type="EMBL" id="KRX28015.1"/>
    </source>
</evidence>
<organism evidence="2 3">
    <name type="scientific">Trichinella nelsoni</name>
    <dbReference type="NCBI Taxonomy" id="6336"/>
    <lineage>
        <taxon>Eukaryota</taxon>
        <taxon>Metazoa</taxon>
        <taxon>Ecdysozoa</taxon>
        <taxon>Nematoda</taxon>
        <taxon>Enoplea</taxon>
        <taxon>Dorylaimia</taxon>
        <taxon>Trichinellida</taxon>
        <taxon>Trichinellidae</taxon>
        <taxon>Trichinella</taxon>
    </lineage>
</organism>
<accession>A0A0V0SM32</accession>
<keyword evidence="3" id="KW-1185">Reference proteome</keyword>